<evidence type="ECO:0000256" key="3">
    <source>
        <dbReference type="ARBA" id="ARBA00022692"/>
    </source>
</evidence>
<dbReference type="Pfam" id="PF12821">
    <property type="entry name" value="ThrE_2"/>
    <property type="match status" value="1"/>
</dbReference>
<evidence type="ECO:0000256" key="1">
    <source>
        <dbReference type="ARBA" id="ARBA00004651"/>
    </source>
</evidence>
<feature type="domain" description="Threonine/serine exporter-like N-terminal" evidence="9">
    <location>
        <begin position="253"/>
        <end position="490"/>
    </location>
</feature>
<dbReference type="GO" id="GO:0022857">
    <property type="term" value="F:transmembrane transporter activity"/>
    <property type="evidence" value="ECO:0007669"/>
    <property type="project" value="InterPro"/>
</dbReference>
<gene>
    <name evidence="11" type="ORF">FEF27_09885</name>
</gene>
<dbReference type="InterPro" id="IPR050539">
    <property type="entry name" value="ThrE_Dicarb/AminoAcid_Exp"/>
</dbReference>
<feature type="transmembrane region" description="Helical" evidence="8">
    <location>
        <begin position="537"/>
        <end position="555"/>
    </location>
</feature>
<feature type="transmembrane region" description="Helical" evidence="8">
    <location>
        <begin position="628"/>
        <end position="649"/>
    </location>
</feature>
<comment type="subcellular location">
    <subcellularLocation>
        <location evidence="1">Cell membrane</location>
        <topology evidence="1">Multi-pass membrane protein</topology>
    </subcellularLocation>
</comment>
<evidence type="ECO:0000256" key="4">
    <source>
        <dbReference type="ARBA" id="ARBA00022989"/>
    </source>
</evidence>
<feature type="region of interest" description="Disordered" evidence="7">
    <location>
        <begin position="1"/>
        <end position="40"/>
    </location>
</feature>
<evidence type="ECO:0000259" key="10">
    <source>
        <dbReference type="Pfam" id="PF12821"/>
    </source>
</evidence>
<evidence type="ECO:0000259" key="9">
    <source>
        <dbReference type="Pfam" id="PF06738"/>
    </source>
</evidence>
<feature type="domain" description="Threonine/Serine exporter ThrE" evidence="10">
    <location>
        <begin position="517"/>
        <end position="647"/>
    </location>
</feature>
<keyword evidence="5 8" id="KW-0472">Membrane</keyword>
<evidence type="ECO:0000313" key="11">
    <source>
        <dbReference type="EMBL" id="TLP74053.1"/>
    </source>
</evidence>
<feature type="transmembrane region" description="Helical" evidence="8">
    <location>
        <begin position="469"/>
        <end position="490"/>
    </location>
</feature>
<evidence type="ECO:0000256" key="2">
    <source>
        <dbReference type="ARBA" id="ARBA00022475"/>
    </source>
</evidence>
<dbReference type="GO" id="GO:0015744">
    <property type="term" value="P:succinate transport"/>
    <property type="evidence" value="ECO:0007669"/>
    <property type="project" value="TreeGrafter"/>
</dbReference>
<dbReference type="PANTHER" id="PTHR34390:SF2">
    <property type="entry name" value="SUCCINATE TRANSPORTER SUBUNIT YJJP-RELATED"/>
    <property type="match status" value="1"/>
</dbReference>
<dbReference type="Proteomes" id="UP000306544">
    <property type="component" value="Unassembled WGS sequence"/>
</dbReference>
<organism evidence="11 12">
    <name type="scientific">Nesterenkonia sphaerica</name>
    <dbReference type="NCBI Taxonomy" id="1804988"/>
    <lineage>
        <taxon>Bacteria</taxon>
        <taxon>Bacillati</taxon>
        <taxon>Actinomycetota</taxon>
        <taxon>Actinomycetes</taxon>
        <taxon>Micrococcales</taxon>
        <taxon>Micrococcaceae</taxon>
        <taxon>Nesterenkonia</taxon>
    </lineage>
</organism>
<comment type="similarity">
    <text evidence="6">Belongs to the ThrE exporter (TC 2.A.79) family.</text>
</comment>
<feature type="transmembrane region" description="Helical" evidence="8">
    <location>
        <begin position="510"/>
        <end position="530"/>
    </location>
</feature>
<dbReference type="GO" id="GO:0005886">
    <property type="term" value="C:plasma membrane"/>
    <property type="evidence" value="ECO:0007669"/>
    <property type="project" value="UniProtKB-SubCell"/>
</dbReference>
<proteinExistence type="inferred from homology"/>
<dbReference type="InterPro" id="IPR010619">
    <property type="entry name" value="ThrE-like_N"/>
</dbReference>
<protein>
    <submittedName>
        <fullName evidence="11">Threonine/serine exporter family protein</fullName>
    </submittedName>
</protein>
<feature type="transmembrane region" description="Helical" evidence="8">
    <location>
        <begin position="410"/>
        <end position="430"/>
    </location>
</feature>
<feature type="transmembrane region" description="Helical" evidence="8">
    <location>
        <begin position="567"/>
        <end position="584"/>
    </location>
</feature>
<evidence type="ECO:0000313" key="12">
    <source>
        <dbReference type="Proteomes" id="UP000306544"/>
    </source>
</evidence>
<evidence type="ECO:0000256" key="8">
    <source>
        <dbReference type="SAM" id="Phobius"/>
    </source>
</evidence>
<comment type="caution">
    <text evidence="11">The sequence shown here is derived from an EMBL/GenBank/DDBJ whole genome shotgun (WGS) entry which is preliminary data.</text>
</comment>
<dbReference type="EMBL" id="VAWA01000013">
    <property type="protein sequence ID" value="TLP74053.1"/>
    <property type="molecule type" value="Genomic_DNA"/>
</dbReference>
<keyword evidence="2" id="KW-1003">Cell membrane</keyword>
<feature type="transmembrane region" description="Helical" evidence="8">
    <location>
        <begin position="385"/>
        <end position="403"/>
    </location>
</feature>
<keyword evidence="3 8" id="KW-0812">Transmembrane</keyword>
<evidence type="ECO:0000256" key="5">
    <source>
        <dbReference type="ARBA" id="ARBA00023136"/>
    </source>
</evidence>
<keyword evidence="4 8" id="KW-1133">Transmembrane helix</keyword>
<evidence type="ECO:0000256" key="6">
    <source>
        <dbReference type="ARBA" id="ARBA00034125"/>
    </source>
</evidence>
<evidence type="ECO:0000256" key="7">
    <source>
        <dbReference type="SAM" id="MobiDB-lite"/>
    </source>
</evidence>
<dbReference type="OrthoDB" id="9763957at2"/>
<feature type="transmembrane region" description="Helical" evidence="8">
    <location>
        <begin position="589"/>
        <end position="608"/>
    </location>
</feature>
<dbReference type="PANTHER" id="PTHR34390">
    <property type="entry name" value="UPF0442 PROTEIN YJJB-RELATED"/>
    <property type="match status" value="1"/>
</dbReference>
<name>A0A5R9A5V5_9MICC</name>
<keyword evidence="12" id="KW-1185">Reference proteome</keyword>
<dbReference type="RefSeq" id="WP_138170695.1">
    <property type="nucleotide sequence ID" value="NZ_VAWA01000013.1"/>
</dbReference>
<feature type="transmembrane region" description="Helical" evidence="8">
    <location>
        <begin position="436"/>
        <end position="457"/>
    </location>
</feature>
<dbReference type="Pfam" id="PF06738">
    <property type="entry name" value="ThrE"/>
    <property type="match status" value="1"/>
</dbReference>
<reference evidence="11 12" key="1">
    <citation type="submission" date="2019-05" db="EMBL/GenBank/DDBJ databases">
        <title>Nesterenkonia sp. GY239, isolated from the Southern Atlantic Ocean.</title>
        <authorList>
            <person name="Zhang G."/>
        </authorList>
    </citation>
    <scope>NUCLEOTIDE SEQUENCE [LARGE SCALE GENOMIC DNA]</scope>
    <source>
        <strain evidence="11 12">GY239</strain>
    </source>
</reference>
<accession>A0A5R9A5V5</accession>
<dbReference type="AlphaFoldDB" id="A0A5R9A5V5"/>
<sequence>MPERGARATGSARAEHAETAAHRTAPIDPVIKGPTTDTSMIPVVRPADVEPEEQDEGFIKNLTGSIAASWAAAGEDPYLEWEEYDAAAAARAAQEAAAEEADSTRHTFTDDFSLADTGEPPTLTSALPVVEPEGPAPTHPVALSGPVSLPPVTGPSSPIPEVGSDEPIRRRPVLSPSWLRPRVRQGGKTSALLNRTVFDRRVSPQFVFNKIMQTESPKTAEQSIVDRLQGTPFQHTVQGEVHEGLDELETMSFVLDLGEALFRYGAGALEVETSIIAVTTAFGMKNTDADITNQSISLNWAPEGKIPYSRVRVVRSWSQNFQALAAVHRLVADVTSGRLTRSEAEAELKDITRQPKPYPRWLVTFSGALFASLFASYLGAPILDAAAGFAATLLVMWTARQLTLWRVPEFFTLAGGGFAASAFAMTAFALDANITPSMVTAGGLMILLPSVRIVGAIQDAINGFPMTAAGRLVSTMIAFAGMTAGIMAAVVTAERLGIVQTELAQGLTRIYPAPVLILLVFFACSAAAIVEQTRPALILPTGAVGALGFCALYLAELSGLGDRFTPVVGGFVVGALGRVVALRLGAPQLVVAVPAMMFMLPGLMVFRGMYQIAIENTAGSMMGGLFELFNALIMIMAIAAGIVLGDVVMRRFTSKLESNERANARRR</sequence>
<dbReference type="InterPro" id="IPR024528">
    <property type="entry name" value="ThrE_2"/>
</dbReference>